<reference evidence="3" key="1">
    <citation type="submission" date="2020-05" db="EMBL/GenBank/DDBJ databases">
        <authorList>
            <person name="Zhu T."/>
            <person name="Keshari N."/>
            <person name="Lu X."/>
        </authorList>
    </citation>
    <scope>NUCLEOTIDE SEQUENCE</scope>
    <source>
        <strain evidence="3">NK1-12</strain>
    </source>
</reference>
<dbReference type="InterPro" id="IPR024464">
    <property type="entry name" value="DUF2391"/>
</dbReference>
<feature type="transmembrane region" description="Helical" evidence="2">
    <location>
        <begin position="258"/>
        <end position="275"/>
    </location>
</feature>
<sequence>MRRIGFPTRREWRQEIVDLIRGASGGFLFGIPLLYTMEVWWIGSYTEPPLMLIVLAVTFVIVFLLNRTDGFRQLRPDRPLQAAMDSVEALAIGIVCVTLVLILLREITLETSIQEILGKIVLEGMPFALGVALARSIMAGGEENAADGDAQPSGSSQTDANQAETGPSQPQSPPKQSFNATLADIGATLVGTIFIAFNVAPTDEVPMLTAASSPPWLLGIVAASLVISYCIVFAAGFTTQNRRLQQQGLFQKPIIETVISYLLSLVAAAMMLWLFHRLSPADPWTSWLQQTLILGLPATIGGAAGRLAI</sequence>
<dbReference type="AlphaFoldDB" id="A0AA96WH25"/>
<feature type="region of interest" description="Disordered" evidence="1">
    <location>
        <begin position="144"/>
        <end position="177"/>
    </location>
</feature>
<dbReference type="RefSeq" id="WP_316430979.1">
    <property type="nucleotide sequence ID" value="NZ_CP053586.1"/>
</dbReference>
<accession>A0AA96WH25</accession>
<evidence type="ECO:0000256" key="2">
    <source>
        <dbReference type="SAM" id="Phobius"/>
    </source>
</evidence>
<dbReference type="EMBL" id="CP053586">
    <property type="protein sequence ID" value="WNZ24940.1"/>
    <property type="molecule type" value="Genomic_DNA"/>
</dbReference>
<keyword evidence="2" id="KW-0472">Membrane</keyword>
<keyword evidence="2" id="KW-1133">Transmembrane helix</keyword>
<organism evidence="3">
    <name type="scientific">Leptolyngbya sp. NK1-12</name>
    <dbReference type="NCBI Taxonomy" id="2547451"/>
    <lineage>
        <taxon>Bacteria</taxon>
        <taxon>Bacillati</taxon>
        <taxon>Cyanobacteriota</taxon>
        <taxon>Cyanophyceae</taxon>
        <taxon>Leptolyngbyales</taxon>
        <taxon>Leptolyngbyaceae</taxon>
        <taxon>Leptolyngbya group</taxon>
        <taxon>Leptolyngbya</taxon>
    </lineage>
</organism>
<feature type="transmembrane region" description="Helical" evidence="2">
    <location>
        <begin position="49"/>
        <end position="66"/>
    </location>
</feature>
<dbReference type="Pfam" id="PF09622">
    <property type="entry name" value="DUF2391"/>
    <property type="match status" value="1"/>
</dbReference>
<keyword evidence="2" id="KW-0812">Transmembrane</keyword>
<proteinExistence type="predicted"/>
<feature type="transmembrane region" description="Helical" evidence="2">
    <location>
        <begin position="20"/>
        <end position="43"/>
    </location>
</feature>
<protein>
    <submittedName>
        <fullName evidence="3">TIGR02587 family membrane protein</fullName>
    </submittedName>
</protein>
<feature type="transmembrane region" description="Helical" evidence="2">
    <location>
        <begin position="287"/>
        <end position="308"/>
    </location>
</feature>
<dbReference type="NCBIfam" id="TIGR02587">
    <property type="entry name" value="TIGR02587 family membrane protein"/>
    <property type="match status" value="1"/>
</dbReference>
<gene>
    <name evidence="3" type="ORF">HJG54_20205</name>
</gene>
<dbReference type="InterPro" id="IPR013416">
    <property type="entry name" value="CHP02587_IM"/>
</dbReference>
<evidence type="ECO:0000256" key="1">
    <source>
        <dbReference type="SAM" id="MobiDB-lite"/>
    </source>
</evidence>
<feature type="transmembrane region" description="Helical" evidence="2">
    <location>
        <begin position="217"/>
        <end position="237"/>
    </location>
</feature>
<feature type="transmembrane region" description="Helical" evidence="2">
    <location>
        <begin position="178"/>
        <end position="197"/>
    </location>
</feature>
<evidence type="ECO:0000313" key="3">
    <source>
        <dbReference type="EMBL" id="WNZ24940.1"/>
    </source>
</evidence>
<name>A0AA96WH25_9CYAN</name>
<feature type="compositionally biased region" description="Polar residues" evidence="1">
    <location>
        <begin position="152"/>
        <end position="166"/>
    </location>
</feature>